<dbReference type="PANTHER" id="PTHR10859">
    <property type="entry name" value="GLYCOSYL TRANSFERASE"/>
    <property type="match status" value="1"/>
</dbReference>
<dbReference type="EMBL" id="DWVZ01000021">
    <property type="protein sequence ID" value="HJC62347.1"/>
    <property type="molecule type" value="Genomic_DNA"/>
</dbReference>
<comment type="subcellular location">
    <subcellularLocation>
        <location evidence="1">Membrane</location>
        <topology evidence="1">Multi-pass membrane protein</topology>
    </subcellularLocation>
</comment>
<keyword evidence="3 5" id="KW-1133">Transmembrane helix</keyword>
<evidence type="ECO:0000256" key="4">
    <source>
        <dbReference type="ARBA" id="ARBA00023136"/>
    </source>
</evidence>
<dbReference type="GO" id="GO:0000271">
    <property type="term" value="P:polysaccharide biosynthetic process"/>
    <property type="evidence" value="ECO:0007669"/>
    <property type="project" value="InterPro"/>
</dbReference>
<feature type="domain" description="Glycosyltransferase 2-like" evidence="6">
    <location>
        <begin position="11"/>
        <end position="143"/>
    </location>
</feature>
<evidence type="ECO:0000313" key="9">
    <source>
        <dbReference type="Proteomes" id="UP000823886"/>
    </source>
</evidence>
<dbReference type="Proteomes" id="UP000823886">
    <property type="component" value="Unassembled WGS sequence"/>
</dbReference>
<evidence type="ECO:0000256" key="3">
    <source>
        <dbReference type="ARBA" id="ARBA00022989"/>
    </source>
</evidence>
<gene>
    <name evidence="8" type="ORF">H9753_01830</name>
</gene>
<evidence type="ECO:0000313" key="8">
    <source>
        <dbReference type="EMBL" id="HJC62347.1"/>
    </source>
</evidence>
<name>A0A9D2PJT7_9FIRM</name>
<evidence type="ECO:0000259" key="7">
    <source>
        <dbReference type="Pfam" id="PF04138"/>
    </source>
</evidence>
<proteinExistence type="predicted"/>
<dbReference type="SUPFAM" id="SSF53448">
    <property type="entry name" value="Nucleotide-diphospho-sugar transferases"/>
    <property type="match status" value="1"/>
</dbReference>
<dbReference type="CDD" id="cd04179">
    <property type="entry name" value="DPM_DPG-synthase_like"/>
    <property type="match status" value="1"/>
</dbReference>
<dbReference type="Pfam" id="PF04138">
    <property type="entry name" value="GtrA_DPMS_TM"/>
    <property type="match status" value="1"/>
</dbReference>
<reference evidence="8" key="2">
    <citation type="submission" date="2021-04" db="EMBL/GenBank/DDBJ databases">
        <authorList>
            <person name="Gilroy R."/>
        </authorList>
    </citation>
    <scope>NUCLEOTIDE SEQUENCE</scope>
    <source>
        <strain evidence="8">ChiBcec2-3848</strain>
    </source>
</reference>
<sequence length="374" mass="41945">MKIRKMTKKTCVVIPALNPPAPERFYDYLKDLTNIDNLSLLVVNDGSSSEYHELFSKINRLPRCTVLPHHKNKGKGAALKTAFTFLQSQEETDTQIVCADCDGQHSIADVLRLAEAGGTRPGTLILGERQFSRENIPWKSRLGNRVSSLLFYLAGGTWIQDTQTGLRAFHSSLLPVLLSVPGRRFEYETRVLTHCMEHHYPLYQMEIETIYENGNKSTHFRPILDSFYVLSALLKPMAKFLASSLGCAGLDLLLFLLFCNILWKTGTIAPATVSVLATVLARIFSTGLNYFINKNYVFASPRLSRIKNHVKLERYLLLCVSITLVSGILVSYFSSLFSAAPGGVKILVDSMLFLLSYLLQKKWVFSEGGAYDEV</sequence>
<evidence type="ECO:0000259" key="6">
    <source>
        <dbReference type="Pfam" id="PF00535"/>
    </source>
</evidence>
<dbReference type="PANTHER" id="PTHR10859:SF114">
    <property type="entry name" value="DOLICHOL-PHOSPHATE MANNOSYLTRANSFERASE"/>
    <property type="match status" value="1"/>
</dbReference>
<dbReference type="Pfam" id="PF00535">
    <property type="entry name" value="Glycos_transf_2"/>
    <property type="match status" value="1"/>
</dbReference>
<dbReference type="AlphaFoldDB" id="A0A9D2PJT7"/>
<protein>
    <submittedName>
        <fullName evidence="8">Bifunctional glycosyltransferase family 2/GtrA family protein</fullName>
    </submittedName>
</protein>
<evidence type="ECO:0000256" key="5">
    <source>
        <dbReference type="SAM" id="Phobius"/>
    </source>
</evidence>
<dbReference type="Gene3D" id="3.90.550.10">
    <property type="entry name" value="Spore Coat Polysaccharide Biosynthesis Protein SpsA, Chain A"/>
    <property type="match status" value="1"/>
</dbReference>
<dbReference type="InterPro" id="IPR007267">
    <property type="entry name" value="GtrA_DPMS_TM"/>
</dbReference>
<organism evidence="8 9">
    <name type="scientific">Candidatus Blautia merdavium</name>
    <dbReference type="NCBI Taxonomy" id="2838494"/>
    <lineage>
        <taxon>Bacteria</taxon>
        <taxon>Bacillati</taxon>
        <taxon>Bacillota</taxon>
        <taxon>Clostridia</taxon>
        <taxon>Lachnospirales</taxon>
        <taxon>Lachnospiraceae</taxon>
        <taxon>Blautia</taxon>
    </lineage>
</organism>
<evidence type="ECO:0000256" key="2">
    <source>
        <dbReference type="ARBA" id="ARBA00022692"/>
    </source>
</evidence>
<feature type="domain" description="GtrA/DPMS transmembrane" evidence="7">
    <location>
        <begin position="239"/>
        <end position="365"/>
    </location>
</feature>
<dbReference type="GO" id="GO:0006487">
    <property type="term" value="P:protein N-linked glycosylation"/>
    <property type="evidence" value="ECO:0007669"/>
    <property type="project" value="TreeGrafter"/>
</dbReference>
<keyword evidence="2 5" id="KW-0812">Transmembrane</keyword>
<reference evidence="8" key="1">
    <citation type="journal article" date="2021" name="PeerJ">
        <title>Extensive microbial diversity within the chicken gut microbiome revealed by metagenomics and culture.</title>
        <authorList>
            <person name="Gilroy R."/>
            <person name="Ravi A."/>
            <person name="Getino M."/>
            <person name="Pursley I."/>
            <person name="Horton D.L."/>
            <person name="Alikhan N.F."/>
            <person name="Baker D."/>
            <person name="Gharbi K."/>
            <person name="Hall N."/>
            <person name="Watson M."/>
            <person name="Adriaenssens E.M."/>
            <person name="Foster-Nyarko E."/>
            <person name="Jarju S."/>
            <person name="Secka A."/>
            <person name="Antonio M."/>
            <person name="Oren A."/>
            <person name="Chaudhuri R.R."/>
            <person name="La Ragione R."/>
            <person name="Hildebrand F."/>
            <person name="Pallen M.J."/>
        </authorList>
    </citation>
    <scope>NUCLEOTIDE SEQUENCE</scope>
    <source>
        <strain evidence="8">ChiBcec2-3848</strain>
    </source>
</reference>
<comment type="caution">
    <text evidence="8">The sequence shown here is derived from an EMBL/GenBank/DDBJ whole genome shotgun (WGS) entry which is preliminary data.</text>
</comment>
<evidence type="ECO:0000256" key="1">
    <source>
        <dbReference type="ARBA" id="ARBA00004141"/>
    </source>
</evidence>
<dbReference type="GO" id="GO:0016020">
    <property type="term" value="C:membrane"/>
    <property type="evidence" value="ECO:0007669"/>
    <property type="project" value="UniProtKB-SubCell"/>
</dbReference>
<accession>A0A9D2PJT7</accession>
<keyword evidence="4 5" id="KW-0472">Membrane</keyword>
<feature type="transmembrane region" description="Helical" evidence="5">
    <location>
        <begin position="312"/>
        <end position="333"/>
    </location>
</feature>
<feature type="transmembrane region" description="Helical" evidence="5">
    <location>
        <begin position="240"/>
        <end position="263"/>
    </location>
</feature>
<dbReference type="InterPro" id="IPR001173">
    <property type="entry name" value="Glyco_trans_2-like"/>
</dbReference>
<feature type="transmembrane region" description="Helical" evidence="5">
    <location>
        <begin position="269"/>
        <end position="292"/>
    </location>
</feature>
<dbReference type="InterPro" id="IPR029044">
    <property type="entry name" value="Nucleotide-diphossugar_trans"/>
</dbReference>